<dbReference type="HOGENOM" id="CLU_1349335_0_0_1"/>
<dbReference type="AlphaFoldDB" id="S7ZNG8"/>
<organism evidence="2 3">
    <name type="scientific">Penicillium oxalicum (strain 114-2 / CGMCC 5302)</name>
    <name type="common">Penicillium decumbens</name>
    <dbReference type="NCBI Taxonomy" id="933388"/>
    <lineage>
        <taxon>Eukaryota</taxon>
        <taxon>Fungi</taxon>
        <taxon>Dikarya</taxon>
        <taxon>Ascomycota</taxon>
        <taxon>Pezizomycotina</taxon>
        <taxon>Eurotiomycetes</taxon>
        <taxon>Eurotiomycetidae</taxon>
        <taxon>Eurotiales</taxon>
        <taxon>Aspergillaceae</taxon>
        <taxon>Penicillium</taxon>
    </lineage>
</organism>
<name>S7ZNG8_PENO1</name>
<protein>
    <submittedName>
        <fullName evidence="2">Uncharacterized protein</fullName>
    </submittedName>
</protein>
<feature type="region of interest" description="Disordered" evidence="1">
    <location>
        <begin position="139"/>
        <end position="203"/>
    </location>
</feature>
<proteinExistence type="predicted"/>
<keyword evidence="3" id="KW-1185">Reference proteome</keyword>
<evidence type="ECO:0000313" key="2">
    <source>
        <dbReference type="EMBL" id="EPS31874.1"/>
    </source>
</evidence>
<accession>S7ZNG8</accession>
<reference evidence="2 3" key="1">
    <citation type="journal article" date="2013" name="PLoS ONE">
        <title>Genomic and secretomic analyses reveal unique features of the lignocellulolytic enzyme system of Penicillium decumbens.</title>
        <authorList>
            <person name="Liu G."/>
            <person name="Zhang L."/>
            <person name="Wei X."/>
            <person name="Zou G."/>
            <person name="Qin Y."/>
            <person name="Ma L."/>
            <person name="Li J."/>
            <person name="Zheng H."/>
            <person name="Wang S."/>
            <person name="Wang C."/>
            <person name="Xun L."/>
            <person name="Zhao G.-P."/>
            <person name="Zhou Z."/>
            <person name="Qu Y."/>
        </authorList>
    </citation>
    <scope>NUCLEOTIDE SEQUENCE [LARGE SCALE GENOMIC DNA]</scope>
    <source>
        <strain evidence="3">114-2 / CGMCC 5302</strain>
    </source>
</reference>
<evidence type="ECO:0000256" key="1">
    <source>
        <dbReference type="SAM" id="MobiDB-lite"/>
    </source>
</evidence>
<dbReference type="EMBL" id="KB644414">
    <property type="protein sequence ID" value="EPS31874.1"/>
    <property type="molecule type" value="Genomic_DNA"/>
</dbReference>
<dbReference type="Proteomes" id="UP000019376">
    <property type="component" value="Unassembled WGS sequence"/>
</dbReference>
<sequence length="203" mass="22446">MTDAFSLRGGGLGGRRVRRRNGGARTWWGSVWTKRGRGQDGRREEERRRCRGMTRLMKKRSNWGRKIPVSAREQNDVVEKVVDTVKKICRQELKVTIPPTIQRMGSCLSRLLDHVCVGIFYSSRVCLRTNRSGVGFPKGFNSTAGESPLNADGGRNSGARTTPKRTSPVDGEVPPAGPASKPPQGGRDTAHDHRHTFPLVEAS</sequence>
<gene>
    <name evidence="2" type="ORF">PDE_06832</name>
</gene>
<evidence type="ECO:0000313" key="3">
    <source>
        <dbReference type="Proteomes" id="UP000019376"/>
    </source>
</evidence>